<accession>A0A226ENM0</accession>
<name>A0A226ENM0_FOLCA</name>
<organism evidence="2 3">
    <name type="scientific">Folsomia candida</name>
    <name type="common">Springtail</name>
    <dbReference type="NCBI Taxonomy" id="158441"/>
    <lineage>
        <taxon>Eukaryota</taxon>
        <taxon>Metazoa</taxon>
        <taxon>Ecdysozoa</taxon>
        <taxon>Arthropoda</taxon>
        <taxon>Hexapoda</taxon>
        <taxon>Collembola</taxon>
        <taxon>Entomobryomorpha</taxon>
        <taxon>Isotomoidea</taxon>
        <taxon>Isotomidae</taxon>
        <taxon>Proisotominae</taxon>
        <taxon>Folsomia</taxon>
    </lineage>
</organism>
<feature type="region of interest" description="Disordered" evidence="1">
    <location>
        <begin position="205"/>
        <end position="260"/>
    </location>
</feature>
<feature type="compositionally biased region" description="Low complexity" evidence="1">
    <location>
        <begin position="838"/>
        <end position="852"/>
    </location>
</feature>
<feature type="compositionally biased region" description="Polar residues" evidence="1">
    <location>
        <begin position="458"/>
        <end position="487"/>
    </location>
</feature>
<keyword evidence="3" id="KW-1185">Reference proteome</keyword>
<proteinExistence type="predicted"/>
<dbReference type="AlphaFoldDB" id="A0A226ENM0"/>
<feature type="compositionally biased region" description="Polar residues" evidence="1">
    <location>
        <begin position="514"/>
        <end position="524"/>
    </location>
</feature>
<feature type="compositionally biased region" description="Low complexity" evidence="1">
    <location>
        <begin position="867"/>
        <end position="879"/>
    </location>
</feature>
<comment type="caution">
    <text evidence="2">The sequence shown here is derived from an EMBL/GenBank/DDBJ whole genome shotgun (WGS) entry which is preliminary data.</text>
</comment>
<feature type="compositionally biased region" description="Polar residues" evidence="1">
    <location>
        <begin position="965"/>
        <end position="974"/>
    </location>
</feature>
<evidence type="ECO:0000256" key="1">
    <source>
        <dbReference type="SAM" id="MobiDB-lite"/>
    </source>
</evidence>
<dbReference type="Proteomes" id="UP000198287">
    <property type="component" value="Unassembled WGS sequence"/>
</dbReference>
<reference evidence="2 3" key="1">
    <citation type="submission" date="2015-12" db="EMBL/GenBank/DDBJ databases">
        <title>The genome of Folsomia candida.</title>
        <authorList>
            <person name="Faddeeva A."/>
            <person name="Derks M.F."/>
            <person name="Anvar Y."/>
            <person name="Smit S."/>
            <person name="Van Straalen N."/>
            <person name="Roelofs D."/>
        </authorList>
    </citation>
    <scope>NUCLEOTIDE SEQUENCE [LARGE SCALE GENOMIC DNA]</scope>
    <source>
        <strain evidence="2 3">VU population</strain>
        <tissue evidence="2">Whole body</tissue>
    </source>
</reference>
<feature type="compositionally biased region" description="Low complexity" evidence="1">
    <location>
        <begin position="657"/>
        <end position="669"/>
    </location>
</feature>
<feature type="compositionally biased region" description="Polar residues" evidence="1">
    <location>
        <begin position="576"/>
        <end position="586"/>
    </location>
</feature>
<evidence type="ECO:0000313" key="2">
    <source>
        <dbReference type="EMBL" id="OXA58614.1"/>
    </source>
</evidence>
<feature type="region of interest" description="Disordered" evidence="1">
    <location>
        <begin position="815"/>
        <end position="996"/>
    </location>
</feature>
<feature type="region of interest" description="Disordered" evidence="1">
    <location>
        <begin position="352"/>
        <end position="379"/>
    </location>
</feature>
<feature type="compositionally biased region" description="Low complexity" evidence="1">
    <location>
        <begin position="777"/>
        <end position="792"/>
    </location>
</feature>
<feature type="compositionally biased region" description="Basic residues" evidence="1">
    <location>
        <begin position="637"/>
        <end position="647"/>
    </location>
</feature>
<feature type="compositionally biased region" description="Basic and acidic residues" evidence="1">
    <location>
        <begin position="490"/>
        <end position="502"/>
    </location>
</feature>
<dbReference type="STRING" id="158441.A0A226ENM0"/>
<sequence length="996" mass="111359">MSSVNKGKKRPSHTPISLFLAGIIPIESPSVDISVRIPWFVHPQIQFTALEISPNSNISNPGHDALEASGGLLQSNLSSNIAAAGGVVLLGNKSSSNYYNIEKESDRTGNRGMRSDKEKERLALLKKIQLSDQHNCFSKILCGLSVDSSQNSKDIDSHFVRSYIELMRSANPNDDSSEETRTSLSNSNHNDAISEFLMRSGLLVKPKKRQSHSASSSEEEGSSNEPLKTPKKNESLKSLLTKRRLSTSRNDDDDLTDKDEKNPFRLLPVLHLAGDGADLRDSVENNDNRPSSVTSKIGSLVSAWVPWVSLSFGRDSSFESDPFFKGNASKLTKKNEERWQKDLDKLAMLMRAETRKTRNKNKSKSKRQRQRQEQGRNFVGIPDMDDEIKVYSTAVDIGKKLKSTKQCDYLYNGCGVKYADIIQIISTIRKDLKQSDETVESLSKEILEYSKRKKVTKHQPTSRPKRPTQVQNQKQMQKPMTQISHTLPNGEKEDGIEIESPHGDSFVSDEESENISVDISQQKPTIPEEEFDENDPAISASYELAAEKLQGDRPDHRKPTPLHIFNKLSLRKKSTTVRPTKITSTPKYAVSAKKRRPTATTDAVSTKRPRPTTTKLPIRSPPTWPTSKKPSAVNTKRPTKRPSKAASRRPSGQQTLKKSSSFPTTTMKPKPSKPTRKTQSNVDDDTEDTKPAMITKTYSKITFVKGSAGEGFNKNKKSHRRNTTTTTQRPVLNYDDDDIDFPSSPQSGKITIEIDKSSTQEEVDSESEPKEAVINGLSTTTKRPKLTTTTTSTPPPLAMFTNSYMDDVIAEMSKTVRPKIKKTTTTPTLPPKRRRKPIIYNSHNHQHNSNGHFLSPPKNNPSTPENSYYVSSVESGSGEAHVFGMPQLGEGGSQWTPYEQEKEKAQPDLDDPATKQDQQPNTDDVEIEPPKKRIVYKNPKRPYLILMKPGDDPKKKRPTPTSTPEQDNNPNSDISEALPLVIEPGSSDYSHWTPEY</sequence>
<feature type="region of interest" description="Disordered" evidence="1">
    <location>
        <begin position="451"/>
        <end position="799"/>
    </location>
</feature>
<feature type="compositionally biased region" description="Polar residues" evidence="1">
    <location>
        <begin position="182"/>
        <end position="191"/>
    </location>
</feature>
<evidence type="ECO:0000313" key="3">
    <source>
        <dbReference type="Proteomes" id="UP000198287"/>
    </source>
</evidence>
<gene>
    <name evidence="2" type="ORF">Fcan01_07121</name>
</gene>
<dbReference type="OrthoDB" id="10691606at2759"/>
<feature type="compositionally biased region" description="Basic and acidic residues" evidence="1">
    <location>
        <begin position="545"/>
        <end position="558"/>
    </location>
</feature>
<feature type="compositionally biased region" description="Basic residues" evidence="1">
    <location>
        <begin position="357"/>
        <end position="369"/>
    </location>
</feature>
<dbReference type="EMBL" id="LNIX01000003">
    <property type="protein sequence ID" value="OXA58614.1"/>
    <property type="molecule type" value="Genomic_DNA"/>
</dbReference>
<protein>
    <submittedName>
        <fullName evidence="2">Uncharacterized protein</fullName>
    </submittedName>
</protein>
<feature type="region of interest" description="Disordered" evidence="1">
    <location>
        <begin position="170"/>
        <end position="191"/>
    </location>
</feature>